<evidence type="ECO:0000313" key="11">
    <source>
        <dbReference type="EMBL" id="VTZ50573.1"/>
    </source>
</evidence>
<comment type="subunit">
    <text evidence="9">The Tat system comprises two distinct complexes: a TatABC complex, containing multiple copies of TatA, TatB and TatC subunits, and a separate TatA complex, containing only TatA subunits. Substrates initially bind to the TatABC complex, which probably triggers association of the separate TatA complex to form the active translocon.</text>
</comment>
<feature type="compositionally biased region" description="Basic and acidic residues" evidence="10">
    <location>
        <begin position="175"/>
        <end position="207"/>
    </location>
</feature>
<dbReference type="PANTHER" id="PTHR33162">
    <property type="entry name" value="SEC-INDEPENDENT PROTEIN TRANSLOCASE PROTEIN TATA, CHLOROPLASTIC"/>
    <property type="match status" value="1"/>
</dbReference>
<accession>A0A8B6M6A0</accession>
<dbReference type="EMBL" id="CABFMQ020000083">
    <property type="protein sequence ID" value="VTZ50573.1"/>
    <property type="molecule type" value="Genomic_DNA"/>
</dbReference>
<dbReference type="GO" id="GO:0008320">
    <property type="term" value="F:protein transmembrane transporter activity"/>
    <property type="evidence" value="ECO:0007669"/>
    <property type="project" value="UniProtKB-UniRule"/>
</dbReference>
<evidence type="ECO:0000256" key="9">
    <source>
        <dbReference type="HAMAP-Rule" id="MF_00237"/>
    </source>
</evidence>
<sequence length="207" mass="21506">MFDFDAGKLIIIGIVALIVIGPKELPRVLRQLGQAVGKMRRMAAEFQGQFMEAMREADMADVKADVEKLAQSAKVDIPFNPLADIKNELKGAIDGAAPAAKSSALSEADPAAAQALSPPGLPAAPDGSGPALKELDLPLSPEGPHEGAAADQKGQEGSKAGIDAEMQALATALKAEIETAPRPEQPHVEGDHSAAPLRRDPSLQDNA</sequence>
<dbReference type="PANTHER" id="PTHR33162:SF1">
    <property type="entry name" value="SEC-INDEPENDENT PROTEIN TRANSLOCASE PROTEIN TATA, CHLOROPLASTIC"/>
    <property type="match status" value="1"/>
</dbReference>
<dbReference type="InterPro" id="IPR018448">
    <property type="entry name" value="TatB"/>
</dbReference>
<evidence type="ECO:0000256" key="1">
    <source>
        <dbReference type="ARBA" id="ARBA00004167"/>
    </source>
</evidence>
<keyword evidence="6 9" id="KW-1133">Transmembrane helix</keyword>
<gene>
    <name evidence="9 11" type="primary">tatB</name>
    <name evidence="11" type="ORF">MPC4_260010</name>
</gene>
<comment type="caution">
    <text evidence="11">The sequence shown here is derived from an EMBL/GenBank/DDBJ whole genome shotgun (WGS) entry which is preliminary data.</text>
</comment>
<dbReference type="Proteomes" id="UP000485880">
    <property type="component" value="Unassembled WGS sequence"/>
</dbReference>
<dbReference type="GO" id="GO:0043953">
    <property type="term" value="P:protein transport by the Tat complex"/>
    <property type="evidence" value="ECO:0007669"/>
    <property type="project" value="UniProtKB-UniRule"/>
</dbReference>
<keyword evidence="3 9" id="KW-1003">Cell membrane</keyword>
<protein>
    <recommendedName>
        <fullName evidence="9">Sec-independent protein translocase protein TatB</fullName>
    </recommendedName>
</protein>
<dbReference type="HAMAP" id="MF_00237">
    <property type="entry name" value="TatB"/>
    <property type="match status" value="1"/>
</dbReference>
<dbReference type="GO" id="GO:0033281">
    <property type="term" value="C:TAT protein transport complex"/>
    <property type="evidence" value="ECO:0007669"/>
    <property type="project" value="UniProtKB-UniRule"/>
</dbReference>
<keyword evidence="2 9" id="KW-0813">Transport</keyword>
<proteinExistence type="inferred from homology"/>
<keyword evidence="4 9" id="KW-0812">Transmembrane</keyword>
<evidence type="ECO:0000256" key="5">
    <source>
        <dbReference type="ARBA" id="ARBA00022927"/>
    </source>
</evidence>
<dbReference type="NCBIfam" id="TIGR01410">
    <property type="entry name" value="tatB"/>
    <property type="match status" value="1"/>
</dbReference>
<keyword evidence="12" id="KW-1185">Reference proteome</keyword>
<evidence type="ECO:0000313" key="12">
    <source>
        <dbReference type="Proteomes" id="UP000485880"/>
    </source>
</evidence>
<feature type="region of interest" description="Disordered" evidence="10">
    <location>
        <begin position="104"/>
        <end position="207"/>
    </location>
</feature>
<evidence type="ECO:0000256" key="7">
    <source>
        <dbReference type="ARBA" id="ARBA00023010"/>
    </source>
</evidence>
<name>A0A8B6M6A0_METTU</name>
<evidence type="ECO:0000256" key="8">
    <source>
        <dbReference type="ARBA" id="ARBA00023136"/>
    </source>
</evidence>
<dbReference type="AlphaFoldDB" id="A0A8B6M6A0"/>
<dbReference type="RefSeq" id="WP_174512623.1">
    <property type="nucleotide sequence ID" value="NZ_CABFMQ020000083.1"/>
</dbReference>
<reference evidence="11 12" key="1">
    <citation type="submission" date="2019-05" db="EMBL/GenBank/DDBJ databases">
        <authorList>
            <person name="Farhan Ul Haque M."/>
        </authorList>
    </citation>
    <scope>NUCLEOTIDE SEQUENCE [LARGE SCALE GENOMIC DNA]</scope>
    <source>
        <strain evidence="11">2</strain>
    </source>
</reference>
<evidence type="ECO:0000256" key="3">
    <source>
        <dbReference type="ARBA" id="ARBA00022475"/>
    </source>
</evidence>
<comment type="subcellular location">
    <subcellularLocation>
        <location evidence="9">Cell membrane</location>
        <topology evidence="9">Single-pass membrane protein</topology>
    </subcellularLocation>
    <subcellularLocation>
        <location evidence="1">Membrane</location>
        <topology evidence="1">Single-pass membrane protein</topology>
    </subcellularLocation>
</comment>
<organism evidence="11 12">
    <name type="scientific">Methylocella tundrae</name>
    <dbReference type="NCBI Taxonomy" id="227605"/>
    <lineage>
        <taxon>Bacteria</taxon>
        <taxon>Pseudomonadati</taxon>
        <taxon>Pseudomonadota</taxon>
        <taxon>Alphaproteobacteria</taxon>
        <taxon>Hyphomicrobiales</taxon>
        <taxon>Beijerinckiaceae</taxon>
        <taxon>Methylocella</taxon>
    </lineage>
</organism>
<evidence type="ECO:0000256" key="2">
    <source>
        <dbReference type="ARBA" id="ARBA00022448"/>
    </source>
</evidence>
<keyword evidence="8 9" id="KW-0472">Membrane</keyword>
<keyword evidence="5 9" id="KW-0653">Protein transport</keyword>
<comment type="function">
    <text evidence="9">Part of the twin-arginine translocation (Tat) system that transports large folded proteins containing a characteristic twin-arginine motif in their signal peptide across membranes. Together with TatC, TatB is part of a receptor directly interacting with Tat signal peptides. TatB may form an oligomeric binding site that transiently accommodates folded Tat precursor proteins before their translocation.</text>
</comment>
<evidence type="ECO:0000256" key="10">
    <source>
        <dbReference type="SAM" id="MobiDB-lite"/>
    </source>
</evidence>
<keyword evidence="7 9" id="KW-0811">Translocation</keyword>
<evidence type="ECO:0000256" key="4">
    <source>
        <dbReference type="ARBA" id="ARBA00022692"/>
    </source>
</evidence>
<dbReference type="PRINTS" id="PR01506">
    <property type="entry name" value="TATBPROTEIN"/>
</dbReference>
<comment type="similarity">
    <text evidence="9">Belongs to the TatB family.</text>
</comment>
<dbReference type="Pfam" id="PF02416">
    <property type="entry name" value="TatA_B_E"/>
    <property type="match status" value="1"/>
</dbReference>
<evidence type="ECO:0000256" key="6">
    <source>
        <dbReference type="ARBA" id="ARBA00022989"/>
    </source>
</evidence>
<dbReference type="InterPro" id="IPR003369">
    <property type="entry name" value="TatA/B/E"/>
</dbReference>
<dbReference type="Gene3D" id="1.20.5.3310">
    <property type="match status" value="1"/>
</dbReference>